<dbReference type="GO" id="GO:0016279">
    <property type="term" value="F:protein-lysine N-methyltransferase activity"/>
    <property type="evidence" value="ECO:0007669"/>
    <property type="project" value="InterPro"/>
</dbReference>
<keyword evidence="8" id="KW-0687">Ribonucleoprotein</keyword>
<feature type="compositionally biased region" description="Acidic residues" evidence="5">
    <location>
        <begin position="295"/>
        <end position="307"/>
    </location>
</feature>
<dbReference type="InterPro" id="IPR041698">
    <property type="entry name" value="Methyltransf_25"/>
</dbReference>
<feature type="domain" description="Methyltransferase" evidence="7">
    <location>
        <begin position="48"/>
        <end position="135"/>
    </location>
</feature>
<dbReference type="EMBL" id="BEYU01000180">
    <property type="protein sequence ID" value="GBG34094.1"/>
    <property type="molecule type" value="Genomic_DNA"/>
</dbReference>
<dbReference type="InterPro" id="IPR013945">
    <property type="entry name" value="Pkr1"/>
</dbReference>
<dbReference type="AlphaFoldDB" id="A0A2R5H187"/>
<dbReference type="PANTHER" id="PTHR13610:SF11">
    <property type="entry name" value="METHYLTRANSFERASE DOMAIN-CONTAINING PROTEIN"/>
    <property type="match status" value="1"/>
</dbReference>
<keyword evidence="3 8" id="KW-0808">Transferase</keyword>
<dbReference type="SUPFAM" id="SSF53335">
    <property type="entry name" value="S-adenosyl-L-methionine-dependent methyltransferases"/>
    <property type="match status" value="1"/>
</dbReference>
<dbReference type="InterPro" id="IPR029063">
    <property type="entry name" value="SAM-dependent_MTases_sf"/>
</dbReference>
<dbReference type="OrthoDB" id="66144at2759"/>
<keyword evidence="9" id="KW-1185">Reference proteome</keyword>
<evidence type="ECO:0000259" key="7">
    <source>
        <dbReference type="Pfam" id="PF13649"/>
    </source>
</evidence>
<organism evidence="8 9">
    <name type="scientific">Hondaea fermentalgiana</name>
    <dbReference type="NCBI Taxonomy" id="2315210"/>
    <lineage>
        <taxon>Eukaryota</taxon>
        <taxon>Sar</taxon>
        <taxon>Stramenopiles</taxon>
        <taxon>Bigyra</taxon>
        <taxon>Labyrinthulomycetes</taxon>
        <taxon>Thraustochytrida</taxon>
        <taxon>Thraustochytriidae</taxon>
        <taxon>Hondaea</taxon>
    </lineage>
</organism>
<gene>
    <name evidence="8" type="ORF">FCC1311_103172</name>
</gene>
<feature type="compositionally biased region" description="Basic and acidic residues" evidence="5">
    <location>
        <begin position="308"/>
        <end position="318"/>
    </location>
</feature>
<keyword evidence="6" id="KW-1133">Transmembrane helix</keyword>
<dbReference type="GO" id="GO:0005840">
    <property type="term" value="C:ribosome"/>
    <property type="evidence" value="ECO:0007669"/>
    <property type="project" value="UniProtKB-KW"/>
</dbReference>
<dbReference type="Proteomes" id="UP000241890">
    <property type="component" value="Unassembled WGS sequence"/>
</dbReference>
<dbReference type="CDD" id="cd02440">
    <property type="entry name" value="AdoMet_MTases"/>
    <property type="match status" value="1"/>
</dbReference>
<accession>A0A2R5H187</accession>
<comment type="caution">
    <text evidence="8">The sequence shown here is derived from an EMBL/GenBank/DDBJ whole genome shotgun (WGS) entry which is preliminary data.</text>
</comment>
<feature type="region of interest" description="Disordered" evidence="5">
    <location>
        <begin position="295"/>
        <end position="318"/>
    </location>
</feature>
<keyword evidence="6" id="KW-0812">Transmembrane</keyword>
<evidence type="ECO:0000256" key="6">
    <source>
        <dbReference type="SAM" id="Phobius"/>
    </source>
</evidence>
<dbReference type="GO" id="GO:1905706">
    <property type="term" value="P:regulation of mitochondrial ATP synthesis coupled proton transport"/>
    <property type="evidence" value="ECO:0007669"/>
    <property type="project" value="TreeGrafter"/>
</dbReference>
<keyword evidence="8" id="KW-0689">Ribosomal protein</keyword>
<feature type="transmembrane region" description="Helical" evidence="6">
    <location>
        <begin position="250"/>
        <end position="270"/>
    </location>
</feature>
<proteinExistence type="inferred from homology"/>
<dbReference type="Pfam" id="PF08636">
    <property type="entry name" value="Pkr1"/>
    <property type="match status" value="1"/>
</dbReference>
<evidence type="ECO:0000256" key="5">
    <source>
        <dbReference type="SAM" id="MobiDB-lite"/>
    </source>
</evidence>
<keyword evidence="6" id="KW-0472">Membrane</keyword>
<dbReference type="GO" id="GO:0005739">
    <property type="term" value="C:mitochondrion"/>
    <property type="evidence" value="ECO:0007669"/>
    <property type="project" value="TreeGrafter"/>
</dbReference>
<evidence type="ECO:0000256" key="3">
    <source>
        <dbReference type="ARBA" id="ARBA00022679"/>
    </source>
</evidence>
<comment type="similarity">
    <text evidence="1">Belongs to the ANT/ATPSC lysine N-methyltransferase family.</text>
</comment>
<dbReference type="GO" id="GO:0032259">
    <property type="term" value="P:methylation"/>
    <property type="evidence" value="ECO:0007669"/>
    <property type="project" value="UniProtKB-KW"/>
</dbReference>
<name>A0A2R5H187_9STRA</name>
<sequence length="318" mass="34874">MGDGEEGIVAGAPKLAPFNPSSPDVIHRTCDLLGPGKHGAGIGEDDVVFDLGCGDARLLCAVALKYGCRCVGVEYDARFAERAEKEVEHYKVGHLVEVRHADATKVADLDRATVIFMYLNVQSNLALQEVVTAAYRRGVKIVSNMFSLKYLGDDFVEAVVCDGITRLYLYDQMRAKAKGSSTCAEDEAQSSLGEKGEEVAPPREKSAFMKKLEWFFDPLRNPYIIKIFNGAMVALFALLLFLMYHGLGNIHIYNIIILSLCLFFMVNWFIREYRAAVEQEARDKAAAATAAAAAEGEEAVPEGDEAASETKAELKKTN</sequence>
<dbReference type="Pfam" id="PF13649">
    <property type="entry name" value="Methyltransf_25"/>
    <property type="match status" value="1"/>
</dbReference>
<dbReference type="Gene3D" id="3.40.50.150">
    <property type="entry name" value="Vaccinia Virus protein VP39"/>
    <property type="match status" value="1"/>
</dbReference>
<reference evidence="8 9" key="1">
    <citation type="submission" date="2017-12" db="EMBL/GenBank/DDBJ databases">
        <title>Sequencing, de novo assembly and annotation of complete genome of a new Thraustochytrid species, strain FCC1311.</title>
        <authorList>
            <person name="Sedici K."/>
            <person name="Godart F."/>
            <person name="Aiese Cigliano R."/>
            <person name="Sanseverino W."/>
            <person name="Barakat M."/>
            <person name="Ortet P."/>
            <person name="Marechal E."/>
            <person name="Cagnac O."/>
            <person name="Amato A."/>
        </authorList>
    </citation>
    <scope>NUCLEOTIDE SEQUENCE [LARGE SCALE GENOMIC DNA]</scope>
</reference>
<protein>
    <submittedName>
        <fullName evidence="8">Ribosomal protein L11 methyltransferase, putative</fullName>
    </submittedName>
</protein>
<evidence type="ECO:0000313" key="8">
    <source>
        <dbReference type="EMBL" id="GBG34094.1"/>
    </source>
</evidence>
<evidence type="ECO:0000256" key="4">
    <source>
        <dbReference type="ARBA" id="ARBA00022691"/>
    </source>
</evidence>
<evidence type="ECO:0000313" key="9">
    <source>
        <dbReference type="Proteomes" id="UP000241890"/>
    </source>
</evidence>
<keyword evidence="4" id="KW-0949">S-adenosyl-L-methionine</keyword>
<dbReference type="PANTHER" id="PTHR13610">
    <property type="entry name" value="METHYLTRANSFERASE DOMAIN-CONTAINING PROTEIN"/>
    <property type="match status" value="1"/>
</dbReference>
<dbReference type="InParanoid" id="A0A2R5H187"/>
<dbReference type="GO" id="GO:0070072">
    <property type="term" value="P:vacuolar proton-transporting V-type ATPase complex assembly"/>
    <property type="evidence" value="ECO:0007669"/>
    <property type="project" value="InterPro"/>
</dbReference>
<feature type="transmembrane region" description="Helical" evidence="6">
    <location>
        <begin position="223"/>
        <end position="244"/>
    </location>
</feature>
<evidence type="ECO:0000256" key="1">
    <source>
        <dbReference type="ARBA" id="ARBA00010633"/>
    </source>
</evidence>
<dbReference type="InterPro" id="IPR026170">
    <property type="entry name" value="FAM173A/B"/>
</dbReference>
<evidence type="ECO:0000256" key="2">
    <source>
        <dbReference type="ARBA" id="ARBA00022603"/>
    </source>
</evidence>
<keyword evidence="2 8" id="KW-0489">Methyltransferase</keyword>